<dbReference type="EMBL" id="JAJA02000001">
    <property type="protein sequence ID" value="KWS05889.1"/>
    <property type="molecule type" value="Genomic_DNA"/>
</dbReference>
<proteinExistence type="predicted"/>
<protein>
    <submittedName>
        <fullName evidence="2">Uncharacterized protein</fullName>
    </submittedName>
</protein>
<dbReference type="RefSeq" id="WP_036108023.1">
    <property type="nucleotide sequence ID" value="NZ_JAJA02000001.1"/>
</dbReference>
<keyword evidence="1" id="KW-1133">Transmembrane helix</keyword>
<evidence type="ECO:0000256" key="1">
    <source>
        <dbReference type="SAM" id="Phobius"/>
    </source>
</evidence>
<dbReference type="OrthoDB" id="6028452at2"/>
<dbReference type="GeneID" id="97905764"/>
<evidence type="ECO:0000313" key="2">
    <source>
        <dbReference type="EMBL" id="KWS05889.1"/>
    </source>
</evidence>
<dbReference type="AlphaFoldDB" id="A0A108UB21"/>
<feature type="transmembrane region" description="Helical" evidence="1">
    <location>
        <begin position="6"/>
        <end position="32"/>
    </location>
</feature>
<reference evidence="2 3" key="1">
    <citation type="journal article" date="2014" name="Genome Announc.">
        <title>Draft Genome Sequence of Lysobacter capsici AZ78, a Bacterium Antagonistic to Plant-Pathogenic Oomycetes.</title>
        <authorList>
            <person name="Puopolo G."/>
            <person name="Sonego P."/>
            <person name="Engelen K."/>
            <person name="Pertot I."/>
        </authorList>
    </citation>
    <scope>NUCLEOTIDE SEQUENCE [LARGE SCALE GENOMIC DNA]</scope>
    <source>
        <strain evidence="2 3">AZ78</strain>
    </source>
</reference>
<comment type="caution">
    <text evidence="2">The sequence shown here is derived from an EMBL/GenBank/DDBJ whole genome shotgun (WGS) entry which is preliminary data.</text>
</comment>
<feature type="transmembrane region" description="Helical" evidence="1">
    <location>
        <begin position="44"/>
        <end position="68"/>
    </location>
</feature>
<dbReference type="Proteomes" id="UP000023435">
    <property type="component" value="Unassembled WGS sequence"/>
</dbReference>
<keyword evidence="3" id="KW-1185">Reference proteome</keyword>
<keyword evidence="1" id="KW-0472">Membrane</keyword>
<evidence type="ECO:0000313" key="3">
    <source>
        <dbReference type="Proteomes" id="UP000023435"/>
    </source>
</evidence>
<keyword evidence="1" id="KW-0812">Transmembrane</keyword>
<gene>
    <name evidence="2" type="ORF">AZ78_3443</name>
</gene>
<name>A0A108UB21_9GAMM</name>
<sequence length="115" mass="11690">MDSNDLFVAMLGPLMSSAPHVLVCTAGLVLCLARRTALGSAGVYGSLGFALLIGGSLVGLAGQAWFLWGQMHGEATPRSLALSIGAFGVVTTVMHAIAMGLLIAAILARRPARAA</sequence>
<feature type="transmembrane region" description="Helical" evidence="1">
    <location>
        <begin position="80"/>
        <end position="108"/>
    </location>
</feature>
<accession>A0A108UB21</accession>
<organism evidence="2 3">
    <name type="scientific">Lysobacter capsici AZ78</name>
    <dbReference type="NCBI Taxonomy" id="1444315"/>
    <lineage>
        <taxon>Bacteria</taxon>
        <taxon>Pseudomonadati</taxon>
        <taxon>Pseudomonadota</taxon>
        <taxon>Gammaproteobacteria</taxon>
        <taxon>Lysobacterales</taxon>
        <taxon>Lysobacteraceae</taxon>
        <taxon>Lysobacter</taxon>
    </lineage>
</organism>